<reference evidence="1 2" key="1">
    <citation type="submission" date="2024-01" db="EMBL/GenBank/DDBJ databases">
        <title>The complete chloroplast genome sequence of Lithospermum erythrorhizon: insights into the phylogenetic relationship among Boraginaceae species and the maternal lineages of purple gromwells.</title>
        <authorList>
            <person name="Okada T."/>
            <person name="Watanabe K."/>
        </authorList>
    </citation>
    <scope>NUCLEOTIDE SEQUENCE [LARGE SCALE GENOMIC DNA]</scope>
</reference>
<dbReference type="AlphaFoldDB" id="A0AAV3PEQ7"/>
<sequence>MAAQGRERGGVAVLCGGGVSNAAADIGGTSGGLEAEEKKNSDSPILFFLLFHKAIRMELEALHQSALAFATGQLVDIQPVIALYRFLRSVYKHHSNAEDEVHETCFMMMTSSMNIKSMKDAIELGIWMGFKLLIDFLKLVLLG</sequence>
<proteinExistence type="predicted"/>
<evidence type="ECO:0000313" key="1">
    <source>
        <dbReference type="EMBL" id="GAA0150145.1"/>
    </source>
</evidence>
<accession>A0AAV3PEQ7</accession>
<evidence type="ECO:0000313" key="2">
    <source>
        <dbReference type="Proteomes" id="UP001454036"/>
    </source>
</evidence>
<name>A0AAV3PEQ7_LITER</name>
<organism evidence="1 2">
    <name type="scientific">Lithospermum erythrorhizon</name>
    <name type="common">Purple gromwell</name>
    <name type="synonym">Lithospermum officinale var. erythrorhizon</name>
    <dbReference type="NCBI Taxonomy" id="34254"/>
    <lineage>
        <taxon>Eukaryota</taxon>
        <taxon>Viridiplantae</taxon>
        <taxon>Streptophyta</taxon>
        <taxon>Embryophyta</taxon>
        <taxon>Tracheophyta</taxon>
        <taxon>Spermatophyta</taxon>
        <taxon>Magnoliopsida</taxon>
        <taxon>eudicotyledons</taxon>
        <taxon>Gunneridae</taxon>
        <taxon>Pentapetalae</taxon>
        <taxon>asterids</taxon>
        <taxon>lamiids</taxon>
        <taxon>Boraginales</taxon>
        <taxon>Boraginaceae</taxon>
        <taxon>Boraginoideae</taxon>
        <taxon>Lithospermeae</taxon>
        <taxon>Lithospermum</taxon>
    </lineage>
</organism>
<dbReference type="Proteomes" id="UP001454036">
    <property type="component" value="Unassembled WGS sequence"/>
</dbReference>
<comment type="caution">
    <text evidence="1">The sequence shown here is derived from an EMBL/GenBank/DDBJ whole genome shotgun (WGS) entry which is preliminary data.</text>
</comment>
<protein>
    <submittedName>
        <fullName evidence="1">Uncharacterized protein</fullName>
    </submittedName>
</protein>
<keyword evidence="2" id="KW-1185">Reference proteome</keyword>
<dbReference type="Gene3D" id="1.20.120.520">
    <property type="entry name" value="nmb1532 protein domain like"/>
    <property type="match status" value="1"/>
</dbReference>
<gene>
    <name evidence="1" type="ORF">LIER_43084</name>
</gene>
<dbReference type="EMBL" id="BAABME010032624">
    <property type="protein sequence ID" value="GAA0150145.1"/>
    <property type="molecule type" value="Genomic_DNA"/>
</dbReference>